<gene>
    <name evidence="2" type="ORF">PACLA_8A012548</name>
</gene>
<evidence type="ECO:0000313" key="2">
    <source>
        <dbReference type="EMBL" id="CAB4000440.1"/>
    </source>
</evidence>
<feature type="non-terminal residue" evidence="2">
    <location>
        <position position="115"/>
    </location>
</feature>
<reference evidence="2" key="1">
    <citation type="submission" date="2020-04" db="EMBL/GenBank/DDBJ databases">
        <authorList>
            <person name="Alioto T."/>
            <person name="Alioto T."/>
            <person name="Gomez Garrido J."/>
        </authorList>
    </citation>
    <scope>NUCLEOTIDE SEQUENCE</scope>
    <source>
        <strain evidence="2">A484AB</strain>
    </source>
</reference>
<sequence>MEVPQTKTANSNSVTNKKASSITSINNINKKPQQKNDRSSTSYANVSQRESTGSELSKQVQQSERSVTQIETNKANSNIDNTNFEEDRESPDTEKETTDFVRVQRQKIKRIYIRG</sequence>
<keyword evidence="3" id="KW-1185">Reference proteome</keyword>
<feature type="compositionally biased region" description="Basic and acidic residues" evidence="1">
    <location>
        <begin position="90"/>
        <end position="99"/>
    </location>
</feature>
<proteinExistence type="predicted"/>
<organism evidence="2 3">
    <name type="scientific">Paramuricea clavata</name>
    <name type="common">Red gorgonian</name>
    <name type="synonym">Violescent sea-whip</name>
    <dbReference type="NCBI Taxonomy" id="317549"/>
    <lineage>
        <taxon>Eukaryota</taxon>
        <taxon>Metazoa</taxon>
        <taxon>Cnidaria</taxon>
        <taxon>Anthozoa</taxon>
        <taxon>Octocorallia</taxon>
        <taxon>Malacalcyonacea</taxon>
        <taxon>Plexauridae</taxon>
        <taxon>Paramuricea</taxon>
    </lineage>
</organism>
<feature type="compositionally biased region" description="Polar residues" evidence="1">
    <location>
        <begin position="1"/>
        <end position="24"/>
    </location>
</feature>
<accession>A0A7D9I4W7</accession>
<dbReference type="Proteomes" id="UP001152795">
    <property type="component" value="Unassembled WGS sequence"/>
</dbReference>
<evidence type="ECO:0000313" key="3">
    <source>
        <dbReference type="Proteomes" id="UP001152795"/>
    </source>
</evidence>
<feature type="compositionally biased region" description="Polar residues" evidence="1">
    <location>
        <begin position="39"/>
        <end position="82"/>
    </location>
</feature>
<feature type="region of interest" description="Disordered" evidence="1">
    <location>
        <begin position="1"/>
        <end position="99"/>
    </location>
</feature>
<comment type="caution">
    <text evidence="2">The sequence shown here is derived from an EMBL/GenBank/DDBJ whole genome shotgun (WGS) entry which is preliminary data.</text>
</comment>
<protein>
    <submittedName>
        <fullName evidence="2">Uncharacterized protein</fullName>
    </submittedName>
</protein>
<name>A0A7D9I4W7_PARCT</name>
<dbReference type="AlphaFoldDB" id="A0A7D9I4W7"/>
<evidence type="ECO:0000256" key="1">
    <source>
        <dbReference type="SAM" id="MobiDB-lite"/>
    </source>
</evidence>
<dbReference type="EMBL" id="CACRXK020003838">
    <property type="protein sequence ID" value="CAB4000440.1"/>
    <property type="molecule type" value="Genomic_DNA"/>
</dbReference>